<organism evidence="2 3">
    <name type="scientific">Sphingobium yanoikuyae</name>
    <name type="common">Sphingomonas yanoikuyae</name>
    <dbReference type="NCBI Taxonomy" id="13690"/>
    <lineage>
        <taxon>Bacteria</taxon>
        <taxon>Pseudomonadati</taxon>
        <taxon>Pseudomonadota</taxon>
        <taxon>Alphaproteobacteria</taxon>
        <taxon>Sphingomonadales</taxon>
        <taxon>Sphingomonadaceae</taxon>
        <taxon>Sphingobium</taxon>
    </lineage>
</organism>
<dbReference type="PANTHER" id="PTHR48207">
    <property type="entry name" value="SUCCINATE--HYDROXYMETHYLGLUTARATE COA-TRANSFERASE"/>
    <property type="match status" value="1"/>
</dbReference>
<accession>A0A085K6J0</accession>
<gene>
    <name evidence="2" type="ORF">EBF16_20820</name>
</gene>
<dbReference type="PANTHER" id="PTHR48207:SF4">
    <property type="entry name" value="BLL6097 PROTEIN"/>
    <property type="match status" value="1"/>
</dbReference>
<dbReference type="InterPro" id="IPR044855">
    <property type="entry name" value="CoA-Trfase_III_dom3_sf"/>
</dbReference>
<dbReference type="AlphaFoldDB" id="A0A085K6J0"/>
<dbReference type="InterPro" id="IPR023606">
    <property type="entry name" value="CoA-Trfase_III_dom_1_sf"/>
</dbReference>
<dbReference type="GO" id="GO:0008410">
    <property type="term" value="F:CoA-transferase activity"/>
    <property type="evidence" value="ECO:0007669"/>
    <property type="project" value="TreeGrafter"/>
</dbReference>
<name>A0A085K6J0_SPHYA</name>
<dbReference type="Proteomes" id="UP000280708">
    <property type="component" value="Chromosome"/>
</dbReference>
<protein>
    <submittedName>
        <fullName evidence="2">CoA transferase</fullName>
    </submittedName>
</protein>
<evidence type="ECO:0000313" key="2">
    <source>
        <dbReference type="EMBL" id="AYO79110.1"/>
    </source>
</evidence>
<dbReference type="InterPro" id="IPR003673">
    <property type="entry name" value="CoA-Trfase_fam_III"/>
</dbReference>
<dbReference type="RefSeq" id="WP_037508232.1">
    <property type="nucleotide sequence ID" value="NZ_CAIGKD010000011.1"/>
</dbReference>
<proteinExistence type="predicted"/>
<reference evidence="2 3" key="1">
    <citation type="submission" date="2018-10" db="EMBL/GenBank/DDBJ databases">
        <title>Characterization and genome analysis of a novel bacterium Sphingobium yanoikuyae SJTF8 capable of degrading PAHs.</title>
        <authorList>
            <person name="Yin C."/>
            <person name="Xiong W."/>
            <person name="Liang R."/>
        </authorList>
    </citation>
    <scope>NUCLEOTIDE SEQUENCE [LARGE SCALE GENOMIC DNA]</scope>
    <source>
        <strain evidence="2 3">SJTF8</strain>
    </source>
</reference>
<evidence type="ECO:0000256" key="1">
    <source>
        <dbReference type="ARBA" id="ARBA00022679"/>
    </source>
</evidence>
<sequence>MDATHMPKGPLAGIRVVDLTAMVFGPYATQIMADMGADVIKIEPPAGDATRYINAGPTPELGGVFTNVNRGKRSLVLDLRQEEDKATLRALIATADVFIHSMRGKAIAKLGFDYQAVKAIKPDIVYTNCYGYSRRGPDGDKPAYDDTIQAECGIPHLQQLMTGKPDFMATIIADKVAGLTGLYATMMALFHRERTGEGQEVEVSMFETMASFMLTEHASGMLFEPPLGPAHYHRVVARNRKPYATKDGHVAALVYNDKHWNAFVAAVNPPWATDEFDTLAKRAKQIDRVYGLLGETFAERTTQEWLDLLEELHIPAAPLRTTDELFDNAHLNAIGFFETVETPQGPVRFPGVPTWFSQTPGRVAGGAPELGAHSREVLDELGAAASDA</sequence>
<dbReference type="Gene3D" id="3.40.50.10540">
    <property type="entry name" value="Crotonobetainyl-coa:carnitine coa-transferase, domain 1"/>
    <property type="match status" value="1"/>
</dbReference>
<dbReference type="Pfam" id="PF02515">
    <property type="entry name" value="CoA_transf_3"/>
    <property type="match status" value="1"/>
</dbReference>
<dbReference type="InterPro" id="IPR050483">
    <property type="entry name" value="CoA-transferase_III_domain"/>
</dbReference>
<dbReference type="EMBL" id="CP033230">
    <property type="protein sequence ID" value="AYO79110.1"/>
    <property type="molecule type" value="Genomic_DNA"/>
</dbReference>
<keyword evidence="1 2" id="KW-0808">Transferase</keyword>
<dbReference type="Gene3D" id="3.30.1540.10">
    <property type="entry name" value="formyl-coa transferase, domain 3"/>
    <property type="match status" value="1"/>
</dbReference>
<evidence type="ECO:0000313" key="3">
    <source>
        <dbReference type="Proteomes" id="UP000280708"/>
    </source>
</evidence>
<dbReference type="SUPFAM" id="SSF89796">
    <property type="entry name" value="CoA-transferase family III (CaiB/BaiF)"/>
    <property type="match status" value="1"/>
</dbReference>